<keyword evidence="3" id="KW-1185">Reference proteome</keyword>
<proteinExistence type="predicted"/>
<feature type="compositionally biased region" description="Basic and acidic residues" evidence="1">
    <location>
        <begin position="219"/>
        <end position="230"/>
    </location>
</feature>
<dbReference type="GO" id="GO:0006897">
    <property type="term" value="P:endocytosis"/>
    <property type="evidence" value="ECO:0007669"/>
    <property type="project" value="TreeGrafter"/>
</dbReference>
<comment type="caution">
    <text evidence="2">The sequence shown here is derived from an EMBL/GenBank/DDBJ whole genome shotgun (WGS) entry which is preliminary data.</text>
</comment>
<feature type="region of interest" description="Disordered" evidence="1">
    <location>
        <begin position="219"/>
        <end position="241"/>
    </location>
</feature>
<dbReference type="GO" id="GO:0042147">
    <property type="term" value="P:retrograde transport, endosome to Golgi"/>
    <property type="evidence" value="ECO:0007669"/>
    <property type="project" value="TreeGrafter"/>
</dbReference>
<reference evidence="2 3" key="1">
    <citation type="journal article" date="2016" name="Genome Biol. Evol.">
        <title>Gene Family Evolution Reflects Adaptation to Soil Environmental Stressors in the Genome of the Collembolan Orchesella cincta.</title>
        <authorList>
            <person name="Faddeeva-Vakhrusheva A."/>
            <person name="Derks M.F."/>
            <person name="Anvar S.Y."/>
            <person name="Agamennone V."/>
            <person name="Suring W."/>
            <person name="Smit S."/>
            <person name="van Straalen N.M."/>
            <person name="Roelofs D."/>
        </authorList>
    </citation>
    <scope>NUCLEOTIDE SEQUENCE [LARGE SCALE GENOMIC DNA]</scope>
    <source>
        <tissue evidence="2">Mixed pool</tissue>
    </source>
</reference>
<dbReference type="PANTHER" id="PTHR21663:SF0">
    <property type="entry name" value="HEAT REPEAT-CONTAINING PROTEIN 5B"/>
    <property type="match status" value="1"/>
</dbReference>
<name>A0A1D2M3X8_ORCCI</name>
<accession>A0A1D2M3X8</accession>
<dbReference type="Proteomes" id="UP000094527">
    <property type="component" value="Unassembled WGS sequence"/>
</dbReference>
<dbReference type="PANTHER" id="PTHR21663">
    <property type="entry name" value="HYPOTHETICAL HEAT DOMAIN-CONTAINING"/>
    <property type="match status" value="1"/>
</dbReference>
<organism evidence="2 3">
    <name type="scientific">Orchesella cincta</name>
    <name type="common">Springtail</name>
    <name type="synonym">Podura cincta</name>
    <dbReference type="NCBI Taxonomy" id="48709"/>
    <lineage>
        <taxon>Eukaryota</taxon>
        <taxon>Metazoa</taxon>
        <taxon>Ecdysozoa</taxon>
        <taxon>Arthropoda</taxon>
        <taxon>Hexapoda</taxon>
        <taxon>Collembola</taxon>
        <taxon>Entomobryomorpha</taxon>
        <taxon>Entomobryoidea</taxon>
        <taxon>Orchesellidae</taxon>
        <taxon>Orchesellinae</taxon>
        <taxon>Orchesella</taxon>
    </lineage>
</organism>
<dbReference type="Pfam" id="PF20210">
    <property type="entry name" value="Laa1_Sip1_HTR5"/>
    <property type="match status" value="1"/>
</dbReference>
<dbReference type="GO" id="GO:0005829">
    <property type="term" value="C:cytosol"/>
    <property type="evidence" value="ECO:0007669"/>
    <property type="project" value="GOC"/>
</dbReference>
<protein>
    <submittedName>
        <fullName evidence="2">HEAT repeat-containing protein 5A</fullName>
    </submittedName>
</protein>
<dbReference type="GO" id="GO:0016020">
    <property type="term" value="C:membrane"/>
    <property type="evidence" value="ECO:0007669"/>
    <property type="project" value="TreeGrafter"/>
</dbReference>
<dbReference type="AlphaFoldDB" id="A0A1D2M3X8"/>
<evidence type="ECO:0000256" key="1">
    <source>
        <dbReference type="SAM" id="MobiDB-lite"/>
    </source>
</evidence>
<dbReference type="GO" id="GO:0005794">
    <property type="term" value="C:Golgi apparatus"/>
    <property type="evidence" value="ECO:0007669"/>
    <property type="project" value="TreeGrafter"/>
</dbReference>
<dbReference type="GO" id="GO:0030139">
    <property type="term" value="C:endocytic vesicle"/>
    <property type="evidence" value="ECO:0007669"/>
    <property type="project" value="TreeGrafter"/>
</dbReference>
<dbReference type="Pfam" id="PF25468">
    <property type="entry name" value="HEAT_HEATR5A"/>
    <property type="match status" value="1"/>
</dbReference>
<evidence type="ECO:0000313" key="3">
    <source>
        <dbReference type="Proteomes" id="UP000094527"/>
    </source>
</evidence>
<dbReference type="EMBL" id="LJIJ01004845">
    <property type="protein sequence ID" value="ODM87687.1"/>
    <property type="molecule type" value="Genomic_DNA"/>
</dbReference>
<evidence type="ECO:0000313" key="2">
    <source>
        <dbReference type="EMBL" id="ODM87687.1"/>
    </source>
</evidence>
<dbReference type="InterPro" id="IPR040108">
    <property type="entry name" value="Laa1/Sip1/HEATR5"/>
</dbReference>
<dbReference type="InterPro" id="IPR046837">
    <property type="entry name" value="Laa1/Sip1/HEATR5-like_HEAT"/>
</dbReference>
<dbReference type="STRING" id="48709.A0A1D2M3X8"/>
<dbReference type="OrthoDB" id="192608at2759"/>
<dbReference type="GO" id="GO:0008104">
    <property type="term" value="P:intracellular protein localization"/>
    <property type="evidence" value="ECO:0007669"/>
    <property type="project" value="TreeGrafter"/>
</dbReference>
<gene>
    <name evidence="2" type="ORF">Ocin01_18997</name>
</gene>
<sequence length="401" mass="44357">MSFMGATSNSDSLRLEGLLNLKTIIEKFASIRDPDFPSVSILNSSKSKSAPLHPLPCRHRLSPWAQVFVTAVENGLKEKDCQGLNEVLRQTTTKDPLLRLVELELNLLCPLWLSALRDRALIELPPEFAPQLPREGASNAAAPSQQLERFYLVFGGAMEALCKQPFSEIEGGDMETATMFLKSLWALRSSHWPRDVISHGKPFTIELCCVLHRQLKEDDKDPAGTEKELNSEEEATGEELQASPSNKYVVMSVLEVVFCLLMPNISTHNSHVSGFQVKSTGTPQENDKLLGETGLSKTAPRYLLGASVSKRERAGDAESGGGSLRRSLRRRIGASVLASFTRWHLGFFSFSMGGGEEREEQGDAQFILESLRAIQILVQLVDSWAKCTLKSGEVKGNEKWV</sequence>